<evidence type="ECO:0000313" key="3">
    <source>
        <dbReference type="EMBL" id="MFE8697436.1"/>
    </source>
</evidence>
<sequence length="256" mass="28593">MDHYEKEDDEVHFEEPPLEDFLPNEEDQLLADRQKRRKSFVRKGVALCLAVALFISVIQIWPQVFNLSSIKFLQKSAELSKQEDIQKYKEAVVTIQDQYSKGTGFNISENGLIITNNHVIEGMYPITVTFPNGELFKATIIKAEPDLDLAFLQITGDKLPHLSLSEPDLWRIQDHIYVIGNPLLHNQIVNEGALLEGSEKNGVLQLSAPIYKGNSGSPVISVSGDVIGVVYAISTKDQIGLAIPIEKVIDHLPEGY</sequence>
<dbReference type="GO" id="GO:0008233">
    <property type="term" value="F:peptidase activity"/>
    <property type="evidence" value="ECO:0007669"/>
    <property type="project" value="UniProtKB-KW"/>
</dbReference>
<dbReference type="EC" id="3.4.21.-" evidence="3"/>
<reference evidence="3 4" key="1">
    <citation type="submission" date="2024-08" db="EMBL/GenBank/DDBJ databases">
        <title>Two novel Cytobacillus novel species.</title>
        <authorList>
            <person name="Liu G."/>
        </authorList>
    </citation>
    <scope>NUCLEOTIDE SEQUENCE [LARGE SCALE GENOMIC DNA]</scope>
    <source>
        <strain evidence="3 4">FJAT-53684</strain>
    </source>
</reference>
<dbReference type="InterPro" id="IPR043504">
    <property type="entry name" value="Peptidase_S1_PA_chymotrypsin"/>
</dbReference>
<organism evidence="3 4">
    <name type="scientific">Cytobacillus mangrovibacter</name>
    <dbReference type="NCBI Taxonomy" id="3299024"/>
    <lineage>
        <taxon>Bacteria</taxon>
        <taxon>Bacillati</taxon>
        <taxon>Bacillota</taxon>
        <taxon>Bacilli</taxon>
        <taxon>Bacillales</taxon>
        <taxon>Bacillaceae</taxon>
        <taxon>Cytobacillus</taxon>
    </lineage>
</organism>
<comment type="caution">
    <text evidence="3">The sequence shown here is derived from an EMBL/GenBank/DDBJ whole genome shotgun (WGS) entry which is preliminary data.</text>
</comment>
<keyword evidence="2" id="KW-1133">Transmembrane helix</keyword>
<accession>A0ABW6JZU7</accession>
<keyword evidence="1" id="KW-0720">Serine protease</keyword>
<keyword evidence="2" id="KW-0812">Transmembrane</keyword>
<dbReference type="GO" id="GO:0006508">
    <property type="term" value="P:proteolysis"/>
    <property type="evidence" value="ECO:0007669"/>
    <property type="project" value="UniProtKB-KW"/>
</dbReference>
<keyword evidence="3" id="KW-0645">Protease</keyword>
<dbReference type="InterPro" id="IPR009003">
    <property type="entry name" value="Peptidase_S1_PA"/>
</dbReference>
<evidence type="ECO:0000256" key="2">
    <source>
        <dbReference type="SAM" id="Phobius"/>
    </source>
</evidence>
<evidence type="ECO:0000313" key="4">
    <source>
        <dbReference type="Proteomes" id="UP001601058"/>
    </source>
</evidence>
<proteinExistence type="predicted"/>
<dbReference type="PANTHER" id="PTHR22939">
    <property type="entry name" value="SERINE PROTEASE FAMILY S1C HTRA-RELATED"/>
    <property type="match status" value="1"/>
</dbReference>
<feature type="transmembrane region" description="Helical" evidence="2">
    <location>
        <begin position="40"/>
        <end position="61"/>
    </location>
</feature>
<keyword evidence="3" id="KW-0378">Hydrolase</keyword>
<dbReference type="InterPro" id="IPR001940">
    <property type="entry name" value="Peptidase_S1C"/>
</dbReference>
<dbReference type="SUPFAM" id="SSF50494">
    <property type="entry name" value="Trypsin-like serine proteases"/>
    <property type="match status" value="1"/>
</dbReference>
<evidence type="ECO:0000256" key="1">
    <source>
        <dbReference type="ARBA" id="ARBA00022825"/>
    </source>
</evidence>
<dbReference type="EMBL" id="JBIACJ010000007">
    <property type="protein sequence ID" value="MFE8697436.1"/>
    <property type="molecule type" value="Genomic_DNA"/>
</dbReference>
<keyword evidence="4" id="KW-1185">Reference proteome</keyword>
<dbReference type="PRINTS" id="PR00834">
    <property type="entry name" value="PROTEASES2C"/>
</dbReference>
<dbReference type="Pfam" id="PF13365">
    <property type="entry name" value="Trypsin_2"/>
    <property type="match status" value="1"/>
</dbReference>
<dbReference type="RefSeq" id="WP_389220618.1">
    <property type="nucleotide sequence ID" value="NZ_JBIACJ010000007.1"/>
</dbReference>
<protein>
    <submittedName>
        <fullName evidence="3">S1C family serine protease</fullName>
        <ecNumber evidence="3">3.4.21.-</ecNumber>
    </submittedName>
</protein>
<dbReference type="PANTHER" id="PTHR22939:SF129">
    <property type="entry name" value="SERINE PROTEASE HTRA2, MITOCHONDRIAL"/>
    <property type="match status" value="1"/>
</dbReference>
<dbReference type="Gene3D" id="2.40.10.10">
    <property type="entry name" value="Trypsin-like serine proteases"/>
    <property type="match status" value="2"/>
</dbReference>
<dbReference type="Proteomes" id="UP001601058">
    <property type="component" value="Unassembled WGS sequence"/>
</dbReference>
<keyword evidence="2" id="KW-0472">Membrane</keyword>
<gene>
    <name evidence="3" type="ORF">ACFYKT_13920</name>
</gene>
<name>A0ABW6JZU7_9BACI</name>